<dbReference type="PROSITE" id="PS50110">
    <property type="entry name" value="RESPONSE_REGULATORY"/>
    <property type="match status" value="1"/>
</dbReference>
<dbReference type="GO" id="GO:0000155">
    <property type="term" value="F:phosphorelay sensor kinase activity"/>
    <property type="evidence" value="ECO:0007669"/>
    <property type="project" value="TreeGrafter"/>
</dbReference>
<proteinExistence type="predicted"/>
<dbReference type="Gene3D" id="3.40.50.2300">
    <property type="match status" value="1"/>
</dbReference>
<gene>
    <name evidence="4" type="ORF">OBE_06283</name>
</gene>
<dbReference type="EMBL" id="AJWZ01004317">
    <property type="protein sequence ID" value="EKC65776.1"/>
    <property type="molecule type" value="Genomic_DNA"/>
</dbReference>
<evidence type="ECO:0000256" key="1">
    <source>
        <dbReference type="ARBA" id="ARBA00022553"/>
    </source>
</evidence>
<dbReference type="Gene3D" id="1.10.10.60">
    <property type="entry name" value="Homeodomain-like"/>
    <property type="match status" value="1"/>
</dbReference>
<keyword evidence="1" id="KW-0597">Phosphoprotein</keyword>
<dbReference type="SUPFAM" id="SSF52172">
    <property type="entry name" value="CheY-like"/>
    <property type="match status" value="1"/>
</dbReference>
<dbReference type="InterPro" id="IPR001789">
    <property type="entry name" value="Sig_transdc_resp-reg_receiver"/>
</dbReference>
<feature type="non-terminal residue" evidence="4">
    <location>
        <position position="155"/>
    </location>
</feature>
<dbReference type="GO" id="GO:0003700">
    <property type="term" value="F:DNA-binding transcription factor activity"/>
    <property type="evidence" value="ECO:0007669"/>
    <property type="project" value="InterPro"/>
</dbReference>
<protein>
    <submittedName>
        <fullName evidence="4">Two-component system sensor histidine kinase/response regulator, hybrid (One-component system)</fullName>
    </submittedName>
</protein>
<dbReference type="PROSITE" id="PS01124">
    <property type="entry name" value="HTH_ARAC_FAMILY_2"/>
    <property type="match status" value="1"/>
</dbReference>
<sequence length="155" mass="17842">MNGYELCKQIKEDLEISHIPVILLTARNDEESQLYGYKNGADAYITKPFEVSMLYAIVCSQLHNRERMRTRYTDIGPLPPPEEGTFSSADEEFLNRLNQIITEHLDNEQLGIPFICNKIGISRASLYNKLKALTDMGANDYITKIRMERAIWLIL</sequence>
<feature type="domain" description="Response regulatory" evidence="3">
    <location>
        <begin position="1"/>
        <end position="62"/>
    </location>
</feature>
<accession>K1U2N9</accession>
<dbReference type="PANTHER" id="PTHR43547">
    <property type="entry name" value="TWO-COMPONENT HISTIDINE KINASE"/>
    <property type="match status" value="1"/>
</dbReference>
<evidence type="ECO:0000259" key="3">
    <source>
        <dbReference type="PROSITE" id="PS50110"/>
    </source>
</evidence>
<comment type="caution">
    <text evidence="4">The sequence shown here is derived from an EMBL/GenBank/DDBJ whole genome shotgun (WGS) entry which is preliminary data.</text>
</comment>
<reference evidence="4" key="1">
    <citation type="journal article" date="2013" name="Environ. Microbiol.">
        <title>Microbiota from the distal guts of lean and obese adolescents exhibit partial functional redundancy besides clear differences in community structure.</title>
        <authorList>
            <person name="Ferrer M."/>
            <person name="Ruiz A."/>
            <person name="Lanza F."/>
            <person name="Haange S.B."/>
            <person name="Oberbach A."/>
            <person name="Till H."/>
            <person name="Bargiela R."/>
            <person name="Campoy C."/>
            <person name="Segura M.T."/>
            <person name="Richter M."/>
            <person name="von Bergen M."/>
            <person name="Seifert J."/>
            <person name="Suarez A."/>
        </authorList>
    </citation>
    <scope>NUCLEOTIDE SEQUENCE</scope>
</reference>
<evidence type="ECO:0000313" key="4">
    <source>
        <dbReference type="EMBL" id="EKC65776.1"/>
    </source>
</evidence>
<dbReference type="Pfam" id="PF00072">
    <property type="entry name" value="Response_reg"/>
    <property type="match status" value="1"/>
</dbReference>
<organism evidence="4">
    <name type="scientific">human gut metagenome</name>
    <dbReference type="NCBI Taxonomy" id="408170"/>
    <lineage>
        <taxon>unclassified sequences</taxon>
        <taxon>metagenomes</taxon>
        <taxon>organismal metagenomes</taxon>
    </lineage>
</organism>
<dbReference type="PANTHER" id="PTHR43547:SF2">
    <property type="entry name" value="HYBRID SIGNAL TRANSDUCTION HISTIDINE KINASE C"/>
    <property type="match status" value="1"/>
</dbReference>
<dbReference type="InterPro" id="IPR011006">
    <property type="entry name" value="CheY-like_superfamily"/>
</dbReference>
<evidence type="ECO:0000259" key="2">
    <source>
        <dbReference type="PROSITE" id="PS01124"/>
    </source>
</evidence>
<dbReference type="GO" id="GO:0043565">
    <property type="term" value="F:sequence-specific DNA binding"/>
    <property type="evidence" value="ECO:0007669"/>
    <property type="project" value="InterPro"/>
</dbReference>
<keyword evidence="4" id="KW-0808">Transferase</keyword>
<feature type="domain" description="HTH araC/xylS-type" evidence="2">
    <location>
        <begin position="95"/>
        <end position="155"/>
    </location>
</feature>
<dbReference type="InterPro" id="IPR018060">
    <property type="entry name" value="HTH_AraC"/>
</dbReference>
<keyword evidence="4" id="KW-0418">Kinase</keyword>
<name>K1U2N9_9ZZZZ</name>
<dbReference type="AlphaFoldDB" id="K1U2N9"/>